<accession>A0A9J6A867</accession>
<dbReference type="EMBL" id="JACXVP010000002">
    <property type="protein sequence ID" value="KAG5620797.1"/>
    <property type="molecule type" value="Genomic_DNA"/>
</dbReference>
<proteinExistence type="predicted"/>
<evidence type="ECO:0000313" key="1">
    <source>
        <dbReference type="EMBL" id="KAG5620797.1"/>
    </source>
</evidence>
<sequence>MMHGPCGKLNPTNSCMKKKGYCKNKYPKDTDNISKIASNPMIRKTMLIEFFLMNKSNKEAMDLNLLYREFPEHFVVNSR</sequence>
<dbReference type="Proteomes" id="UP000824120">
    <property type="component" value="Chromosome 2"/>
</dbReference>
<name>A0A9J6A867_SOLCO</name>
<keyword evidence="2" id="KW-1185">Reference proteome</keyword>
<evidence type="ECO:0000313" key="2">
    <source>
        <dbReference type="Proteomes" id="UP000824120"/>
    </source>
</evidence>
<protein>
    <submittedName>
        <fullName evidence="1">Uncharacterized protein</fullName>
    </submittedName>
</protein>
<gene>
    <name evidence="1" type="ORF">H5410_006015</name>
</gene>
<comment type="caution">
    <text evidence="1">The sequence shown here is derived from an EMBL/GenBank/DDBJ whole genome shotgun (WGS) entry which is preliminary data.</text>
</comment>
<reference evidence="1 2" key="1">
    <citation type="submission" date="2020-09" db="EMBL/GenBank/DDBJ databases">
        <title>De no assembly of potato wild relative species, Solanum commersonii.</title>
        <authorList>
            <person name="Cho K."/>
        </authorList>
    </citation>
    <scope>NUCLEOTIDE SEQUENCE [LARGE SCALE GENOMIC DNA]</scope>
    <source>
        <strain evidence="1">LZ3.2</strain>
        <tissue evidence="1">Leaf</tissue>
    </source>
</reference>
<dbReference type="AlphaFoldDB" id="A0A9J6A867"/>
<organism evidence="1 2">
    <name type="scientific">Solanum commersonii</name>
    <name type="common">Commerson's wild potato</name>
    <name type="synonym">Commerson's nightshade</name>
    <dbReference type="NCBI Taxonomy" id="4109"/>
    <lineage>
        <taxon>Eukaryota</taxon>
        <taxon>Viridiplantae</taxon>
        <taxon>Streptophyta</taxon>
        <taxon>Embryophyta</taxon>
        <taxon>Tracheophyta</taxon>
        <taxon>Spermatophyta</taxon>
        <taxon>Magnoliopsida</taxon>
        <taxon>eudicotyledons</taxon>
        <taxon>Gunneridae</taxon>
        <taxon>Pentapetalae</taxon>
        <taxon>asterids</taxon>
        <taxon>lamiids</taxon>
        <taxon>Solanales</taxon>
        <taxon>Solanaceae</taxon>
        <taxon>Solanoideae</taxon>
        <taxon>Solaneae</taxon>
        <taxon>Solanum</taxon>
    </lineage>
</organism>